<sequence>MKEIYLKDISLVTCPQLPLETLNKRQEDLSRKKALLPLEEKGKPLYNLQELPQFKEPKSNMIFQNLYKLKIEGYKQLKFIFSASTSRRLQKLRKLEVEDCEELVSIIEDQENNKNPMATHQGLFPELRTIKVRDCKSMEYLFSISSGKLPRLLYVDIEDTPQLEEVFRWKHGEGQKLVMEDVFPSLDMIRLVNLPTLHTICQGIDFHTVKFRRVRECPTISLISANDSYEELNKLLVPIKRTSVHEDEDTNYVTMILTEWDSESEMEDEMECLKANREGYTEHEQNRISPNLSESEKVSKDIVEEDSTSNSNFLNLIKSTKTSANKIIEEKLSTTPSSDLDMNLKATFGEGPSSEKYGKANSSKLRGKESMDDDQQPNGESRISNEAPHSIEEPTKEWSSKETLSDVSLKIPPPSTTAMTFAQSSSISSPEKLQIPTSASHEEMESGSSQSDLLTISTITDESIQEKIMNQPESSTAKQVKFDQGNHQQFAEDDLMKLFQIMEEGAEMEVHMSHVSKIAAVHDDNQLIKALADLEGSLKISLNEIASSIESRFRLENALNILSSHCFEHGVPSHGLQTTIHTLQQEIQNVLSSSKQAYATIDTFNMLEHKEKLFTEERSNRKEAAVALLSEIYNKESSLAEASLKEAELKEQISKLHAELDRKEKQVQEHEMELISLKEQKKKSVYDTMGFIKEFEAVKKERSHMVEENMNAKEHLQNMDVKWSSCLSNLKKTILLLGVHLQQKV</sequence>
<keyword evidence="6" id="KW-1185">Reference proteome</keyword>
<accession>A0AAE1M733</accession>
<dbReference type="EMBL" id="JAWXYG010000014">
    <property type="protein sequence ID" value="KAK4254259.1"/>
    <property type="molecule type" value="Genomic_DNA"/>
</dbReference>
<evidence type="ECO:0000256" key="2">
    <source>
        <dbReference type="SAM" id="Coils"/>
    </source>
</evidence>
<dbReference type="PANTHER" id="PTHR33463:SF105">
    <property type="entry name" value="AND NB-ARC DOMAIN DISEASE RESISTANCE PROTEIN, PUTATIVE-RELATED"/>
    <property type="match status" value="1"/>
</dbReference>
<keyword evidence="2" id="KW-0175">Coiled coil</keyword>
<evidence type="ECO:0000256" key="3">
    <source>
        <dbReference type="SAM" id="MobiDB-lite"/>
    </source>
</evidence>
<reference evidence="5" key="1">
    <citation type="submission" date="2023-10" db="EMBL/GenBank/DDBJ databases">
        <title>Chromosome-level genome of the transformable northern wattle, Acacia crassicarpa.</title>
        <authorList>
            <person name="Massaro I."/>
            <person name="Sinha N.R."/>
            <person name="Poethig S."/>
            <person name="Leichty A.R."/>
        </authorList>
    </citation>
    <scope>NUCLEOTIDE SEQUENCE</scope>
    <source>
        <strain evidence="5">Acra3RX</strain>
        <tissue evidence="5">Leaf</tissue>
    </source>
</reference>
<feature type="compositionally biased region" description="Basic and acidic residues" evidence="3">
    <location>
        <begin position="277"/>
        <end position="286"/>
    </location>
</feature>
<dbReference type="Pfam" id="PF23247">
    <property type="entry name" value="LRR_RPS2"/>
    <property type="match status" value="1"/>
</dbReference>
<feature type="compositionally biased region" description="Polar residues" evidence="3">
    <location>
        <begin position="416"/>
        <end position="439"/>
    </location>
</feature>
<dbReference type="AlphaFoldDB" id="A0AAE1M733"/>
<evidence type="ECO:0000256" key="1">
    <source>
        <dbReference type="ARBA" id="ARBA00022821"/>
    </source>
</evidence>
<keyword evidence="1" id="KW-0611">Plant defense</keyword>
<dbReference type="Proteomes" id="UP001293593">
    <property type="component" value="Unassembled WGS sequence"/>
</dbReference>
<dbReference type="InterPro" id="IPR057135">
    <property type="entry name" value="At4g27190-like_LRR"/>
</dbReference>
<comment type="caution">
    <text evidence="5">The sequence shown here is derived from an EMBL/GenBank/DDBJ whole genome shotgun (WGS) entry which is preliminary data.</text>
</comment>
<feature type="region of interest" description="Disordered" evidence="3">
    <location>
        <begin position="336"/>
        <end position="451"/>
    </location>
</feature>
<gene>
    <name evidence="5" type="ORF">QN277_009663</name>
</gene>
<protein>
    <recommendedName>
        <fullName evidence="4">Disease resistance protein At4g27190-like leucine-rich repeats domain-containing protein</fullName>
    </recommendedName>
</protein>
<feature type="region of interest" description="Disordered" evidence="3">
    <location>
        <begin position="277"/>
        <end position="306"/>
    </location>
</feature>
<dbReference type="InterPro" id="IPR050905">
    <property type="entry name" value="Plant_NBS-LRR"/>
</dbReference>
<name>A0AAE1M733_9FABA</name>
<evidence type="ECO:0000259" key="4">
    <source>
        <dbReference type="Pfam" id="PF23247"/>
    </source>
</evidence>
<proteinExistence type="predicted"/>
<organism evidence="5 6">
    <name type="scientific">Acacia crassicarpa</name>
    <name type="common">northern wattle</name>
    <dbReference type="NCBI Taxonomy" id="499986"/>
    <lineage>
        <taxon>Eukaryota</taxon>
        <taxon>Viridiplantae</taxon>
        <taxon>Streptophyta</taxon>
        <taxon>Embryophyta</taxon>
        <taxon>Tracheophyta</taxon>
        <taxon>Spermatophyta</taxon>
        <taxon>Magnoliopsida</taxon>
        <taxon>eudicotyledons</taxon>
        <taxon>Gunneridae</taxon>
        <taxon>Pentapetalae</taxon>
        <taxon>rosids</taxon>
        <taxon>fabids</taxon>
        <taxon>Fabales</taxon>
        <taxon>Fabaceae</taxon>
        <taxon>Caesalpinioideae</taxon>
        <taxon>mimosoid clade</taxon>
        <taxon>Acacieae</taxon>
        <taxon>Acacia</taxon>
    </lineage>
</organism>
<feature type="compositionally biased region" description="Basic and acidic residues" evidence="3">
    <location>
        <begin position="389"/>
        <end position="404"/>
    </location>
</feature>
<dbReference type="PANTHER" id="PTHR33463">
    <property type="entry name" value="NB-ARC DOMAIN-CONTAINING PROTEIN-RELATED"/>
    <property type="match status" value="1"/>
</dbReference>
<feature type="domain" description="Disease resistance protein At4g27190-like leucine-rich repeats" evidence="4">
    <location>
        <begin position="46"/>
        <end position="115"/>
    </location>
</feature>
<feature type="coiled-coil region" evidence="2">
    <location>
        <begin position="639"/>
        <end position="680"/>
    </location>
</feature>
<evidence type="ECO:0000313" key="5">
    <source>
        <dbReference type="EMBL" id="KAK4254259.1"/>
    </source>
</evidence>
<evidence type="ECO:0000313" key="6">
    <source>
        <dbReference type="Proteomes" id="UP001293593"/>
    </source>
</evidence>